<sequence length="333" mass="36980">MKPIRLALGGVALLLACATAAAAPAQTVLGKDFTFPNAIVGLPSKLSDFKDLQINHFSTNDGVKLAYWEAGTGKPLIFIPGWSANGAQYLNVMYLLSKRYHVYVLDPRNQGLSQHVDYGNRISRFATDLKEFGDHLGIKKADYVGWSMGASVLWSYIDLYGTKGIGKVAFIDEPPSIYSHADWTEKERLEAGAITSDAERMIDSFTSPKAPNKMVVDSQAFQRATLMDSPYYQNSESFAQAFVKNDIEALKRVMFDHVTNDWRDIISKRINVPTAIFTGVYSDSLAAQRWIHSAIPNSVLHVYAANEQGDHFLAFKNPLKFTAELDAFLAKPK</sequence>
<keyword evidence="5" id="KW-1185">Reference proteome</keyword>
<evidence type="ECO:0000259" key="3">
    <source>
        <dbReference type="Pfam" id="PF00561"/>
    </source>
</evidence>
<dbReference type="RefSeq" id="WP_099790827.1">
    <property type="nucleotide sequence ID" value="NZ_JBHLYV010000019.1"/>
</dbReference>
<evidence type="ECO:0000313" key="5">
    <source>
        <dbReference type="Proteomes" id="UP000230390"/>
    </source>
</evidence>
<proteinExistence type="predicted"/>
<feature type="signal peptide" evidence="2">
    <location>
        <begin position="1"/>
        <end position="22"/>
    </location>
</feature>
<dbReference type="Gene3D" id="3.40.50.1820">
    <property type="entry name" value="alpha/beta hydrolase"/>
    <property type="match status" value="1"/>
</dbReference>
<dbReference type="InterPro" id="IPR000073">
    <property type="entry name" value="AB_hydrolase_1"/>
</dbReference>
<keyword evidence="1 4" id="KW-0378">Hydrolase</keyword>
<reference evidence="4 5" key="1">
    <citation type="submission" date="2017-10" db="EMBL/GenBank/DDBJ databases">
        <title>Massilia psychrophilum sp. nov., a novel purple-pigmented bacterium isolated from Tianshan glacier, Xinjiang Municipality, China.</title>
        <authorList>
            <person name="Wang H."/>
        </authorList>
    </citation>
    <scope>NUCLEOTIDE SEQUENCE [LARGE SCALE GENOMIC DNA]</scope>
    <source>
        <strain evidence="4 5">JCM 30074</strain>
    </source>
</reference>
<evidence type="ECO:0000313" key="4">
    <source>
        <dbReference type="EMBL" id="PIL43468.1"/>
    </source>
</evidence>
<dbReference type="GO" id="GO:0016020">
    <property type="term" value="C:membrane"/>
    <property type="evidence" value="ECO:0007669"/>
    <property type="project" value="TreeGrafter"/>
</dbReference>
<name>A0A2G8TCS1_9BURK</name>
<dbReference type="EMBL" id="PDOC01000013">
    <property type="protein sequence ID" value="PIL43468.1"/>
    <property type="molecule type" value="Genomic_DNA"/>
</dbReference>
<feature type="domain" description="AB hydrolase-1" evidence="3">
    <location>
        <begin position="74"/>
        <end position="211"/>
    </location>
</feature>
<dbReference type="PROSITE" id="PS51257">
    <property type="entry name" value="PROKAR_LIPOPROTEIN"/>
    <property type="match status" value="1"/>
</dbReference>
<feature type="chain" id="PRO_5013614246" evidence="2">
    <location>
        <begin position="23"/>
        <end position="333"/>
    </location>
</feature>
<comment type="caution">
    <text evidence="4">The sequence shown here is derived from an EMBL/GenBank/DDBJ whole genome shotgun (WGS) entry which is preliminary data.</text>
</comment>
<gene>
    <name evidence="4" type="ORF">CR105_18320</name>
</gene>
<dbReference type="InterPro" id="IPR029058">
    <property type="entry name" value="AB_hydrolase_fold"/>
</dbReference>
<dbReference type="GO" id="GO:0016787">
    <property type="term" value="F:hydrolase activity"/>
    <property type="evidence" value="ECO:0007669"/>
    <property type="project" value="UniProtKB-KW"/>
</dbReference>
<protein>
    <submittedName>
        <fullName evidence="4">Alpha/beta hydrolase</fullName>
    </submittedName>
</protein>
<evidence type="ECO:0000256" key="2">
    <source>
        <dbReference type="SAM" id="SignalP"/>
    </source>
</evidence>
<dbReference type="Proteomes" id="UP000230390">
    <property type="component" value="Unassembled WGS sequence"/>
</dbReference>
<keyword evidence="2" id="KW-0732">Signal</keyword>
<dbReference type="Pfam" id="PF00561">
    <property type="entry name" value="Abhydrolase_1"/>
    <property type="match status" value="1"/>
</dbReference>
<dbReference type="PANTHER" id="PTHR43798">
    <property type="entry name" value="MONOACYLGLYCEROL LIPASE"/>
    <property type="match status" value="1"/>
</dbReference>
<dbReference type="AlphaFoldDB" id="A0A2G8TCS1"/>
<accession>A0A2G8TCS1</accession>
<dbReference type="InterPro" id="IPR050266">
    <property type="entry name" value="AB_hydrolase_sf"/>
</dbReference>
<dbReference type="SUPFAM" id="SSF53474">
    <property type="entry name" value="alpha/beta-Hydrolases"/>
    <property type="match status" value="1"/>
</dbReference>
<dbReference type="OrthoDB" id="9779853at2"/>
<evidence type="ECO:0000256" key="1">
    <source>
        <dbReference type="ARBA" id="ARBA00022801"/>
    </source>
</evidence>
<dbReference type="PANTHER" id="PTHR43798:SF31">
    <property type="entry name" value="AB HYDROLASE SUPERFAMILY PROTEIN YCLE"/>
    <property type="match status" value="1"/>
</dbReference>
<organism evidence="4 5">
    <name type="scientific">Massilia eurypsychrophila</name>
    <dbReference type="NCBI Taxonomy" id="1485217"/>
    <lineage>
        <taxon>Bacteria</taxon>
        <taxon>Pseudomonadati</taxon>
        <taxon>Pseudomonadota</taxon>
        <taxon>Betaproteobacteria</taxon>
        <taxon>Burkholderiales</taxon>
        <taxon>Oxalobacteraceae</taxon>
        <taxon>Telluria group</taxon>
        <taxon>Massilia</taxon>
    </lineage>
</organism>